<dbReference type="EMBL" id="PJMW01000002">
    <property type="protein sequence ID" value="PKV78034.1"/>
    <property type="molecule type" value="Genomic_DNA"/>
</dbReference>
<reference evidence="2 3" key="1">
    <citation type="submission" date="2017-12" db="EMBL/GenBank/DDBJ databases">
        <title>Sequencing the genomes of 1000 Actinobacteria strains.</title>
        <authorList>
            <person name="Klenk H.-P."/>
        </authorList>
    </citation>
    <scope>NUCLEOTIDE SEQUENCE [LARGE SCALE GENOMIC DNA]</scope>
    <source>
        <strain evidence="2 3">DSM 44489</strain>
    </source>
</reference>
<dbReference type="GO" id="GO:0016301">
    <property type="term" value="F:kinase activity"/>
    <property type="evidence" value="ECO:0007669"/>
    <property type="project" value="UniProtKB-KW"/>
</dbReference>
<dbReference type="Gene3D" id="3.90.1200.10">
    <property type="match status" value="1"/>
</dbReference>
<dbReference type="InterPro" id="IPR052898">
    <property type="entry name" value="ACAD10-like"/>
</dbReference>
<comment type="caution">
    <text evidence="2">The sequence shown here is derived from an EMBL/GenBank/DDBJ whole genome shotgun (WGS) entry which is preliminary data.</text>
</comment>
<dbReference type="InterPro" id="IPR041726">
    <property type="entry name" value="ACAD10_11_N"/>
</dbReference>
<accession>A0A2N3V8T4</accession>
<dbReference type="Pfam" id="PF01636">
    <property type="entry name" value="APH"/>
    <property type="match status" value="1"/>
</dbReference>
<evidence type="ECO:0000313" key="2">
    <source>
        <dbReference type="EMBL" id="PKV78034.1"/>
    </source>
</evidence>
<dbReference type="OrthoDB" id="3806873at2"/>
<keyword evidence="2" id="KW-0418">Kinase</keyword>
<protein>
    <submittedName>
        <fullName evidence="2">Aminoglycoside phosphotransferase (APT) family kinase protein</fullName>
    </submittedName>
</protein>
<evidence type="ECO:0000313" key="3">
    <source>
        <dbReference type="Proteomes" id="UP000233766"/>
    </source>
</evidence>
<dbReference type="RefSeq" id="WP_101464558.1">
    <property type="nucleotide sequence ID" value="NZ_PJMW01000002.1"/>
</dbReference>
<dbReference type="InterPro" id="IPR002575">
    <property type="entry name" value="Aminoglycoside_PTrfase"/>
</dbReference>
<gene>
    <name evidence="2" type="ORF">ATK86_2390</name>
</gene>
<dbReference type="AlphaFoldDB" id="A0A2N3V8T4"/>
<evidence type="ECO:0000259" key="1">
    <source>
        <dbReference type="Pfam" id="PF01636"/>
    </source>
</evidence>
<dbReference type="Gene3D" id="3.30.200.20">
    <property type="entry name" value="Phosphorylase Kinase, domain 1"/>
    <property type="match status" value="1"/>
</dbReference>
<dbReference type="CDD" id="cd05154">
    <property type="entry name" value="ACAD10_11_N-like"/>
    <property type="match status" value="1"/>
</dbReference>
<organism evidence="2 3">
    <name type="scientific">Nocardia fluminea</name>
    <dbReference type="NCBI Taxonomy" id="134984"/>
    <lineage>
        <taxon>Bacteria</taxon>
        <taxon>Bacillati</taxon>
        <taxon>Actinomycetota</taxon>
        <taxon>Actinomycetes</taxon>
        <taxon>Mycobacteriales</taxon>
        <taxon>Nocardiaceae</taxon>
        <taxon>Nocardia</taxon>
    </lineage>
</organism>
<dbReference type="InterPro" id="IPR011009">
    <property type="entry name" value="Kinase-like_dom_sf"/>
</dbReference>
<dbReference type="Proteomes" id="UP000233766">
    <property type="component" value="Unassembled WGS sequence"/>
</dbReference>
<proteinExistence type="predicted"/>
<keyword evidence="2" id="KW-0808">Transferase</keyword>
<sequence>MTGPDPVPDAREVVGVDPVAVGRWFATIGLEHTAPLRFDRIGLGQSNLTYLVRDHADRRWVLRRPPLGHLLASAHDVVREARIMAALETTEVPVPRVLGVVDDPAVSEVPMVLMEFVDGQVVDTMAIVESLTPQCRRAIAESLPRTLAKIHAVDLAAVGLADLAGHKPYAVRQLKRWGGQWEHSKTRELPELDELTRRLTAAVPEQREVTLVHGDFHLRNVITSHDTGEVVAALDWELSTLGDPLADMGSLLAYWPEPGDNTGGDFPASTLPGFPDRAQMSAAYLALTGRDPAALRYWHAFGLWKLAVIAEGVLRRARDTPQNRAAAGTPTVERIDAIVHKALDVTERIDRR</sequence>
<dbReference type="PANTHER" id="PTHR47829:SF1">
    <property type="entry name" value="HAD FAMILY PHOSPHATASE"/>
    <property type="match status" value="1"/>
</dbReference>
<keyword evidence="3" id="KW-1185">Reference proteome</keyword>
<feature type="domain" description="Aminoglycoside phosphotransferase" evidence="1">
    <location>
        <begin position="40"/>
        <end position="261"/>
    </location>
</feature>
<dbReference type="PANTHER" id="PTHR47829">
    <property type="entry name" value="HYDROLASE, PUTATIVE (AFU_ORTHOLOGUE AFUA_1G12880)-RELATED"/>
    <property type="match status" value="1"/>
</dbReference>
<name>A0A2N3V8T4_9NOCA</name>
<dbReference type="SUPFAM" id="SSF56112">
    <property type="entry name" value="Protein kinase-like (PK-like)"/>
    <property type="match status" value="1"/>
</dbReference>